<sequence length="120" mass="13050">MHPCLEGPSLVCSLPCPCPAPASTLASASIEHCCTIHSPSPHPSPPMYLLMPSLPPPSALLQSSPRLLQLPSHNNNAVPRKQLRPHIPPFPRESLHHRSTTSKLPLPYHSITLLPVSLYI</sequence>
<dbReference type="EMBL" id="MU006792">
    <property type="protein sequence ID" value="KAF2637774.1"/>
    <property type="molecule type" value="Genomic_DNA"/>
</dbReference>
<protein>
    <submittedName>
        <fullName evidence="2">Uncharacterized protein</fullName>
    </submittedName>
</protein>
<proteinExistence type="predicted"/>
<accession>A0A6A6RUU5</accession>
<feature type="region of interest" description="Disordered" evidence="1">
    <location>
        <begin position="69"/>
        <end position="98"/>
    </location>
</feature>
<gene>
    <name evidence="2" type="ORF">P280DRAFT_96351</name>
</gene>
<dbReference type="AlphaFoldDB" id="A0A6A6RUU5"/>
<reference evidence="2" key="1">
    <citation type="journal article" date="2020" name="Stud. Mycol.">
        <title>101 Dothideomycetes genomes: a test case for predicting lifestyles and emergence of pathogens.</title>
        <authorList>
            <person name="Haridas S."/>
            <person name="Albert R."/>
            <person name="Binder M."/>
            <person name="Bloem J."/>
            <person name="Labutti K."/>
            <person name="Salamov A."/>
            <person name="Andreopoulos B."/>
            <person name="Baker S."/>
            <person name="Barry K."/>
            <person name="Bills G."/>
            <person name="Bluhm B."/>
            <person name="Cannon C."/>
            <person name="Castanera R."/>
            <person name="Culley D."/>
            <person name="Daum C."/>
            <person name="Ezra D."/>
            <person name="Gonzalez J."/>
            <person name="Henrissat B."/>
            <person name="Kuo A."/>
            <person name="Liang C."/>
            <person name="Lipzen A."/>
            <person name="Lutzoni F."/>
            <person name="Magnuson J."/>
            <person name="Mondo S."/>
            <person name="Nolan M."/>
            <person name="Ohm R."/>
            <person name="Pangilinan J."/>
            <person name="Park H.-J."/>
            <person name="Ramirez L."/>
            <person name="Alfaro M."/>
            <person name="Sun H."/>
            <person name="Tritt A."/>
            <person name="Yoshinaga Y."/>
            <person name="Zwiers L.-H."/>
            <person name="Turgeon B."/>
            <person name="Goodwin S."/>
            <person name="Spatafora J."/>
            <person name="Crous P."/>
            <person name="Grigoriev I."/>
        </authorList>
    </citation>
    <scope>NUCLEOTIDE SEQUENCE</scope>
    <source>
        <strain evidence="2">CBS 473.64</strain>
    </source>
</reference>
<dbReference type="Proteomes" id="UP000799753">
    <property type="component" value="Unassembled WGS sequence"/>
</dbReference>
<name>A0A6A6RUU5_9PLEO</name>
<keyword evidence="3" id="KW-1185">Reference proteome</keyword>
<evidence type="ECO:0000256" key="1">
    <source>
        <dbReference type="SAM" id="MobiDB-lite"/>
    </source>
</evidence>
<organism evidence="2 3">
    <name type="scientific">Massarina eburnea CBS 473.64</name>
    <dbReference type="NCBI Taxonomy" id="1395130"/>
    <lineage>
        <taxon>Eukaryota</taxon>
        <taxon>Fungi</taxon>
        <taxon>Dikarya</taxon>
        <taxon>Ascomycota</taxon>
        <taxon>Pezizomycotina</taxon>
        <taxon>Dothideomycetes</taxon>
        <taxon>Pleosporomycetidae</taxon>
        <taxon>Pleosporales</taxon>
        <taxon>Massarineae</taxon>
        <taxon>Massarinaceae</taxon>
        <taxon>Massarina</taxon>
    </lineage>
</organism>
<evidence type="ECO:0000313" key="2">
    <source>
        <dbReference type="EMBL" id="KAF2637774.1"/>
    </source>
</evidence>
<evidence type="ECO:0000313" key="3">
    <source>
        <dbReference type="Proteomes" id="UP000799753"/>
    </source>
</evidence>